<evidence type="ECO:0000313" key="2">
    <source>
        <dbReference type="EMBL" id="MEE6263532.1"/>
    </source>
</evidence>
<proteinExistence type="predicted"/>
<dbReference type="InterPro" id="IPR053521">
    <property type="entry name" value="McjB-like"/>
</dbReference>
<accession>A0ABU7S421</accession>
<gene>
    <name evidence="2" type="ORF">V1633_34155</name>
</gene>
<dbReference type="Pfam" id="PF13471">
    <property type="entry name" value="Transglut_core3"/>
    <property type="match status" value="1"/>
</dbReference>
<dbReference type="EMBL" id="JAZGQK010000038">
    <property type="protein sequence ID" value="MEE6263532.1"/>
    <property type="molecule type" value="Genomic_DNA"/>
</dbReference>
<comment type="caution">
    <text evidence="2">The sequence shown here is derived from an EMBL/GenBank/DDBJ whole genome shotgun (WGS) entry which is preliminary data.</text>
</comment>
<organism evidence="2 3">
    <name type="scientific">Plantactinospora sonchi</name>
    <dbReference type="NCBI Taxonomy" id="1544735"/>
    <lineage>
        <taxon>Bacteria</taxon>
        <taxon>Bacillati</taxon>
        <taxon>Actinomycetota</taxon>
        <taxon>Actinomycetes</taxon>
        <taxon>Micromonosporales</taxon>
        <taxon>Micromonosporaceae</taxon>
        <taxon>Plantactinospora</taxon>
    </lineage>
</organism>
<feature type="domain" description="Microcin J25-processing protein McjB C-terminal" evidence="1">
    <location>
        <begin position="22"/>
        <end position="134"/>
    </location>
</feature>
<dbReference type="NCBIfam" id="NF033537">
    <property type="entry name" value="lasso_biosyn_B2"/>
    <property type="match status" value="1"/>
</dbReference>
<keyword evidence="3" id="KW-1185">Reference proteome</keyword>
<dbReference type="RefSeq" id="WP_331218426.1">
    <property type="nucleotide sequence ID" value="NZ_JAZGQK010000038.1"/>
</dbReference>
<protein>
    <submittedName>
        <fullName evidence="2">Lasso peptide biosynthesis B2 protein</fullName>
    </submittedName>
</protein>
<reference evidence="2 3" key="1">
    <citation type="submission" date="2024-01" db="EMBL/GenBank/DDBJ databases">
        <title>Genome insights into Plantactinospora sonchi sp. nov.</title>
        <authorList>
            <person name="Wang L."/>
        </authorList>
    </citation>
    <scope>NUCLEOTIDE SEQUENCE [LARGE SCALE GENOMIC DNA]</scope>
    <source>
        <strain evidence="2 3">NEAU-QY2</strain>
    </source>
</reference>
<evidence type="ECO:0000313" key="3">
    <source>
        <dbReference type="Proteomes" id="UP001332243"/>
    </source>
</evidence>
<dbReference type="Proteomes" id="UP001332243">
    <property type="component" value="Unassembled WGS sequence"/>
</dbReference>
<evidence type="ECO:0000259" key="1">
    <source>
        <dbReference type="Pfam" id="PF13471"/>
    </source>
</evidence>
<sequence>MSGKVVTIEPSVAPPWRLRPLALAAVGLARLLERLPPRRLRRVLELASRGARPADTTTAWRARNAVVAVSIRCAGPRCLQRSIATVLLCRAGGSWPDWCTGVRTQPFQAHAWVAVDGVPVGENINDIRYFHRTMTVKVRS</sequence>
<dbReference type="InterPro" id="IPR032708">
    <property type="entry name" value="McjB_C"/>
</dbReference>
<name>A0ABU7S421_9ACTN</name>